<reference evidence="4 5" key="1">
    <citation type="submission" date="2019-03" db="EMBL/GenBank/DDBJ databases">
        <title>Genomics of glacier-inhabiting Cryobacterium strains.</title>
        <authorList>
            <person name="Liu Q."/>
            <person name="Xin Y.-H."/>
        </authorList>
    </citation>
    <scope>NUCLEOTIDE SEQUENCE [LARGE SCALE GENOMIC DNA]</scope>
    <source>
        <strain evidence="4 5">Hh15</strain>
    </source>
</reference>
<dbReference type="InterPro" id="IPR013762">
    <property type="entry name" value="Integrase-like_cat_sf"/>
</dbReference>
<gene>
    <name evidence="4" type="ORF">E3O10_14560</name>
</gene>
<protein>
    <submittedName>
        <fullName evidence="4">Site-specific integrase</fullName>
    </submittedName>
</protein>
<dbReference type="GO" id="GO:0003677">
    <property type="term" value="F:DNA binding"/>
    <property type="evidence" value="ECO:0007669"/>
    <property type="project" value="InterPro"/>
</dbReference>
<dbReference type="PANTHER" id="PTHR30349:SF64">
    <property type="entry name" value="PROPHAGE INTEGRASE INTD-RELATED"/>
    <property type="match status" value="1"/>
</dbReference>
<dbReference type="SUPFAM" id="SSF56349">
    <property type="entry name" value="DNA breaking-rejoining enzymes"/>
    <property type="match status" value="1"/>
</dbReference>
<dbReference type="OrthoDB" id="4326943at2"/>
<feature type="compositionally biased region" description="Basic and acidic residues" evidence="2">
    <location>
        <begin position="292"/>
        <end position="301"/>
    </location>
</feature>
<evidence type="ECO:0000259" key="3">
    <source>
        <dbReference type="PROSITE" id="PS51898"/>
    </source>
</evidence>
<dbReference type="EMBL" id="SOFF01000040">
    <property type="protein sequence ID" value="TFB85776.1"/>
    <property type="molecule type" value="Genomic_DNA"/>
</dbReference>
<dbReference type="InterPro" id="IPR002104">
    <property type="entry name" value="Integrase_catalytic"/>
</dbReference>
<dbReference type="AlphaFoldDB" id="A0A5F0D0V6"/>
<keyword evidence="5" id="KW-1185">Reference proteome</keyword>
<proteinExistence type="predicted"/>
<dbReference type="Proteomes" id="UP000297654">
    <property type="component" value="Unassembled WGS sequence"/>
</dbReference>
<organism evidence="4 5">
    <name type="scientific">Cryobacterium luteum</name>
    <dbReference type="NCBI Taxonomy" id="1424661"/>
    <lineage>
        <taxon>Bacteria</taxon>
        <taxon>Bacillati</taxon>
        <taxon>Actinomycetota</taxon>
        <taxon>Actinomycetes</taxon>
        <taxon>Micrococcales</taxon>
        <taxon>Microbacteriaceae</taxon>
        <taxon>Cryobacterium</taxon>
    </lineage>
</organism>
<name>A0A5F0D0V6_9MICO</name>
<comment type="caution">
    <text evidence="4">The sequence shown here is derived from an EMBL/GenBank/DDBJ whole genome shotgun (WGS) entry which is preliminary data.</text>
</comment>
<accession>A0A5F0D0V6</accession>
<dbReference type="Gene3D" id="1.10.443.10">
    <property type="entry name" value="Intergrase catalytic core"/>
    <property type="match status" value="1"/>
</dbReference>
<keyword evidence="1" id="KW-0233">DNA recombination</keyword>
<dbReference type="GO" id="GO:0006310">
    <property type="term" value="P:DNA recombination"/>
    <property type="evidence" value="ECO:0007669"/>
    <property type="project" value="UniProtKB-KW"/>
</dbReference>
<dbReference type="PROSITE" id="PS51898">
    <property type="entry name" value="TYR_RECOMBINASE"/>
    <property type="match status" value="1"/>
</dbReference>
<dbReference type="PANTHER" id="PTHR30349">
    <property type="entry name" value="PHAGE INTEGRASE-RELATED"/>
    <property type="match status" value="1"/>
</dbReference>
<dbReference type="Pfam" id="PF00589">
    <property type="entry name" value="Phage_integrase"/>
    <property type="match status" value="1"/>
</dbReference>
<dbReference type="InterPro" id="IPR050090">
    <property type="entry name" value="Tyrosine_recombinase_XerCD"/>
</dbReference>
<feature type="region of interest" description="Disordered" evidence="2">
    <location>
        <begin position="287"/>
        <end position="315"/>
    </location>
</feature>
<dbReference type="GO" id="GO:0015074">
    <property type="term" value="P:DNA integration"/>
    <property type="evidence" value="ECO:0007669"/>
    <property type="project" value="InterPro"/>
</dbReference>
<dbReference type="InterPro" id="IPR011010">
    <property type="entry name" value="DNA_brk_join_enz"/>
</dbReference>
<dbReference type="RefSeq" id="WP_134360384.1">
    <property type="nucleotide sequence ID" value="NZ_FOCN01000005.1"/>
</dbReference>
<evidence type="ECO:0000256" key="1">
    <source>
        <dbReference type="ARBA" id="ARBA00023172"/>
    </source>
</evidence>
<sequence length="315" mass="34870">MIHATFIQRLFRGARLLWALGEKVREPVRFTWCDLGHLRVMDATNLSGLGLEPVLTTSELAKNKHSRTILSMVLGFAVRRGVIARNPVKETSRMKKPQHTPKALTPDQVAAIRLAARDWRTAEGRMGPKPDGQVRDLIEVMLGTATRIGETLALRKCDIDMTADPPWVHIRGTLVIQSGVGVIRQAHPKTHESNRVVAVPQFAAEVIRRRLTLIEGEDGEHLLFFTRNGKPLAPHNVRRTFRDILRNAGLEGMGITPHAFRRTGATLLANELGLQAAADVLGHTSTSKTKAHYAEPDRAVKSEPATVLQRLAPPQ</sequence>
<evidence type="ECO:0000313" key="5">
    <source>
        <dbReference type="Proteomes" id="UP000297654"/>
    </source>
</evidence>
<feature type="domain" description="Tyr recombinase" evidence="3">
    <location>
        <begin position="99"/>
        <end position="306"/>
    </location>
</feature>
<dbReference type="CDD" id="cd01189">
    <property type="entry name" value="INT_ICEBs1_C_like"/>
    <property type="match status" value="1"/>
</dbReference>
<evidence type="ECO:0000256" key="2">
    <source>
        <dbReference type="SAM" id="MobiDB-lite"/>
    </source>
</evidence>
<evidence type="ECO:0000313" key="4">
    <source>
        <dbReference type="EMBL" id="TFB85776.1"/>
    </source>
</evidence>